<evidence type="ECO:0000256" key="4">
    <source>
        <dbReference type="ARBA" id="ARBA00023125"/>
    </source>
</evidence>
<evidence type="ECO:0000256" key="1">
    <source>
        <dbReference type="ARBA" id="ARBA00004123"/>
    </source>
</evidence>
<evidence type="ECO:0000256" key="3">
    <source>
        <dbReference type="ARBA" id="ARBA00023054"/>
    </source>
</evidence>
<keyword evidence="6" id="KW-0539">Nucleus</keyword>
<feature type="region of interest" description="Disordered" evidence="7">
    <location>
        <begin position="362"/>
        <end position="391"/>
    </location>
</feature>
<keyword evidence="4" id="KW-0238">DNA-binding</keyword>
<feature type="region of interest" description="Disordered" evidence="7">
    <location>
        <begin position="888"/>
        <end position="919"/>
    </location>
</feature>
<reference evidence="9 10" key="1">
    <citation type="submission" date="2024-05" db="EMBL/GenBank/DDBJ databases">
        <title>Haplotype-resolved chromosome-level genome assembly of Huyou (Citrus changshanensis).</title>
        <authorList>
            <person name="Miao C."/>
            <person name="Chen W."/>
            <person name="Wu Y."/>
            <person name="Wang L."/>
            <person name="Zhao S."/>
            <person name="Grierson D."/>
            <person name="Xu C."/>
            <person name="Chen K."/>
        </authorList>
    </citation>
    <scope>NUCLEOTIDE SEQUENCE [LARGE SCALE GENOMIC DNA]</scope>
    <source>
        <strain evidence="9">01-14</strain>
        <tissue evidence="9">Leaf</tissue>
    </source>
</reference>
<comment type="subcellular location">
    <subcellularLocation>
        <location evidence="1">Nucleus</location>
    </subcellularLocation>
</comment>
<feature type="compositionally biased region" description="Polar residues" evidence="7">
    <location>
        <begin position="532"/>
        <end position="541"/>
    </location>
</feature>
<dbReference type="Proteomes" id="UP001428341">
    <property type="component" value="Unassembled WGS sequence"/>
</dbReference>
<dbReference type="Gene3D" id="3.40.1810.10">
    <property type="entry name" value="Transcription factor, MADS-box"/>
    <property type="match status" value="1"/>
</dbReference>
<feature type="region of interest" description="Disordered" evidence="7">
    <location>
        <begin position="815"/>
        <end position="837"/>
    </location>
</feature>
<dbReference type="GO" id="GO:0046983">
    <property type="term" value="F:protein dimerization activity"/>
    <property type="evidence" value="ECO:0007669"/>
    <property type="project" value="InterPro"/>
</dbReference>
<protein>
    <recommendedName>
        <fullName evidence="8">MADS-box domain-containing protein</fullName>
    </recommendedName>
</protein>
<dbReference type="PANTHER" id="PTHR48019">
    <property type="entry name" value="SERUM RESPONSE FACTOR HOMOLOG"/>
    <property type="match status" value="1"/>
</dbReference>
<feature type="domain" description="MADS-box" evidence="8">
    <location>
        <begin position="1"/>
        <end position="61"/>
    </location>
</feature>
<evidence type="ECO:0000256" key="7">
    <source>
        <dbReference type="SAM" id="MobiDB-lite"/>
    </source>
</evidence>
<evidence type="ECO:0000256" key="6">
    <source>
        <dbReference type="ARBA" id="ARBA00023242"/>
    </source>
</evidence>
<dbReference type="Pfam" id="PF00319">
    <property type="entry name" value="SRF-TF"/>
    <property type="match status" value="1"/>
</dbReference>
<evidence type="ECO:0000256" key="2">
    <source>
        <dbReference type="ARBA" id="ARBA00023015"/>
    </source>
</evidence>
<gene>
    <name evidence="9" type="ORF">WN944_008083</name>
</gene>
<dbReference type="GO" id="GO:0010152">
    <property type="term" value="P:pollen maturation"/>
    <property type="evidence" value="ECO:0007669"/>
    <property type="project" value="UniProtKB-ARBA"/>
</dbReference>
<comment type="caution">
    <text evidence="9">The sequence shown here is derived from an EMBL/GenBank/DDBJ whole genome shotgun (WGS) entry which is preliminary data.</text>
</comment>
<keyword evidence="5" id="KW-0804">Transcription</keyword>
<evidence type="ECO:0000259" key="8">
    <source>
        <dbReference type="PROSITE" id="PS50066"/>
    </source>
</evidence>
<evidence type="ECO:0000256" key="5">
    <source>
        <dbReference type="ARBA" id="ARBA00023163"/>
    </source>
</evidence>
<proteinExistence type="predicted"/>
<dbReference type="PROSITE" id="PS50066">
    <property type="entry name" value="MADS_BOX_2"/>
    <property type="match status" value="1"/>
</dbReference>
<keyword evidence="2" id="KW-0805">Transcription regulation</keyword>
<name>A0AAP0QUW4_9ROSI</name>
<accession>A0AAP0QUW4</accession>
<feature type="compositionally biased region" description="Polar residues" evidence="7">
    <location>
        <begin position="907"/>
        <end position="916"/>
    </location>
</feature>
<dbReference type="GO" id="GO:0080092">
    <property type="term" value="P:regulation of pollen tube growth"/>
    <property type="evidence" value="ECO:0007669"/>
    <property type="project" value="UniProtKB-ARBA"/>
</dbReference>
<dbReference type="InterPro" id="IPR002100">
    <property type="entry name" value="TF_MADSbox"/>
</dbReference>
<dbReference type="SMART" id="SM00432">
    <property type="entry name" value="MADS"/>
    <property type="match status" value="1"/>
</dbReference>
<dbReference type="EMBL" id="JBCGBO010000003">
    <property type="protein sequence ID" value="KAK9216076.1"/>
    <property type="molecule type" value="Genomic_DNA"/>
</dbReference>
<dbReference type="AlphaFoldDB" id="A0AAP0QUW4"/>
<keyword evidence="10" id="KW-1185">Reference proteome</keyword>
<evidence type="ECO:0000313" key="9">
    <source>
        <dbReference type="EMBL" id="KAK9216076.1"/>
    </source>
</evidence>
<organism evidence="9 10">
    <name type="scientific">Citrus x changshan-huyou</name>
    <dbReference type="NCBI Taxonomy" id="2935761"/>
    <lineage>
        <taxon>Eukaryota</taxon>
        <taxon>Viridiplantae</taxon>
        <taxon>Streptophyta</taxon>
        <taxon>Embryophyta</taxon>
        <taxon>Tracheophyta</taxon>
        <taxon>Spermatophyta</taxon>
        <taxon>Magnoliopsida</taxon>
        <taxon>eudicotyledons</taxon>
        <taxon>Gunneridae</taxon>
        <taxon>Pentapetalae</taxon>
        <taxon>rosids</taxon>
        <taxon>malvids</taxon>
        <taxon>Sapindales</taxon>
        <taxon>Rutaceae</taxon>
        <taxon>Aurantioideae</taxon>
        <taxon>Citrus</taxon>
    </lineage>
</organism>
<dbReference type="InterPro" id="IPR050142">
    <property type="entry name" value="MADS-box/MEF2_TF"/>
</dbReference>
<dbReference type="GO" id="GO:0005634">
    <property type="term" value="C:nucleus"/>
    <property type="evidence" value="ECO:0007669"/>
    <property type="project" value="UniProtKB-SubCell"/>
</dbReference>
<dbReference type="FunFam" id="3.40.1810.10:FF:000014">
    <property type="entry name" value="MADS-box transcription factor 41"/>
    <property type="match status" value="1"/>
</dbReference>
<dbReference type="InterPro" id="IPR036879">
    <property type="entry name" value="TF_MADSbox_sf"/>
</dbReference>
<dbReference type="SUPFAM" id="SSF55455">
    <property type="entry name" value="SRF-like"/>
    <property type="match status" value="1"/>
</dbReference>
<dbReference type="GO" id="GO:0000977">
    <property type="term" value="F:RNA polymerase II transcription regulatory region sequence-specific DNA binding"/>
    <property type="evidence" value="ECO:0007669"/>
    <property type="project" value="InterPro"/>
</dbReference>
<feature type="compositionally biased region" description="Polar residues" evidence="7">
    <location>
        <begin position="367"/>
        <end position="381"/>
    </location>
</feature>
<dbReference type="GO" id="GO:0045944">
    <property type="term" value="P:positive regulation of transcription by RNA polymerase II"/>
    <property type="evidence" value="ECO:0007669"/>
    <property type="project" value="InterPro"/>
</dbReference>
<dbReference type="InterPro" id="IPR033896">
    <property type="entry name" value="MEF2-like_N"/>
</dbReference>
<sequence length="963" mass="105869">MGRVKLEIKRIENNTNRQVTFSKRRNGLIKKAYELSILCDIDIALIMFSPSGRLSHFSGRKRIEDVFSRYVNLPDQEREHAIIFPDQGRHPDIQNKEELQQEVGRLQQQLQMAEDQIRIYEPDPLRITSIKDIESCEKNLVDTLTQVSQRKEFLLSNHLSSYDPSSMQQQAMPSSFENEVVGWLPRGGHNQAQIFESSASLNQLRDLSTTMYDPLLQGTSSNAGPHSIGECHVTNPSGENFATWPQAYVSAGLHSAPLSPSLYPQIQQHGMMGTDTNEILPREQVEIPINAPHVQADNEGANYDQNKIPQAQTGPCLQAFSKGFTDMERDSFSLMFDFNFDDEIHLIENPHSEAHPSQRNIIPLNLSHGSSSGTGSNLPESNSKEKLTASAHANTENLDVSNECAPNVAPAPQMPSIVIAQANHNPTEESSEFQLEAAGEKNQTVGIGDQANASSLENNLPVLGNNAHGSQESSSNLQLLANVAELSPSATSPLNTSLSAAPTMNNENLGSSSNVFRSSNSMEHVELGSSGGRNQSFPFNASSSEKLIGSRKTDSFHLMVQAPHVEMMPQFGRVPAFNSENEINPNSNQLNTPAENCIQNNNLLNQWMNPLNLSTTLGADQLAHQNVGSNDFISNNQQALPSFLSSFLQRSSGLGNVNHQLPNSFSNQNATYTPLTPSRPQVNQFLDPNVFDSQFANSMSPASFLPTRPLHSANDPVSENLLNPFSMAPEQSILSRRPHHLPLSANVQETPSRTNTMMPAASMPLSLRTEQSYDDQGSLTLGQLMPNVIDPPQHDNSLLLRQSSMPSRAQNLDLQGLVNQPIRPIPTYPTPGTSVQLTNQLLNSPTQTDLFGGHNSPGSTPQLELSLLNRNNEQSFLGRRNRATSIYDIGESSSSSSSSKRSKISNHLETGSTSQSRESELDHLFASNPFNLPRPVRNALYDPVFESLGLPIDPHLRLFSANN</sequence>
<dbReference type="CDD" id="cd00265">
    <property type="entry name" value="MADS_MEF2_like"/>
    <property type="match status" value="1"/>
</dbReference>
<evidence type="ECO:0000313" key="10">
    <source>
        <dbReference type="Proteomes" id="UP001428341"/>
    </source>
</evidence>
<feature type="region of interest" description="Disordered" evidence="7">
    <location>
        <begin position="521"/>
        <end position="541"/>
    </location>
</feature>
<keyword evidence="3" id="KW-0175">Coiled coil</keyword>
<dbReference type="PROSITE" id="PS00350">
    <property type="entry name" value="MADS_BOX_1"/>
    <property type="match status" value="1"/>
</dbReference>
<dbReference type="PRINTS" id="PR00404">
    <property type="entry name" value="MADSDOMAIN"/>
</dbReference>